<keyword evidence="5" id="KW-0732">Signal</keyword>
<feature type="chain" id="PRO_5009253397" evidence="5">
    <location>
        <begin position="24"/>
        <end position="384"/>
    </location>
</feature>
<dbReference type="InterPro" id="IPR058627">
    <property type="entry name" value="MdtA-like_C"/>
</dbReference>
<feature type="signal peptide" evidence="5">
    <location>
        <begin position="1"/>
        <end position="23"/>
    </location>
</feature>
<feature type="domain" description="Multidrug resistance protein MdtA-like alpha-helical hairpin" evidence="6">
    <location>
        <begin position="109"/>
        <end position="176"/>
    </location>
</feature>
<dbReference type="GO" id="GO:0046677">
    <property type="term" value="P:response to antibiotic"/>
    <property type="evidence" value="ECO:0007669"/>
    <property type="project" value="TreeGrafter"/>
</dbReference>
<reference evidence="11" key="1">
    <citation type="submission" date="2016-10" db="EMBL/GenBank/DDBJ databases">
        <authorList>
            <person name="Varghese N."/>
            <person name="Submissions S."/>
        </authorList>
    </citation>
    <scope>NUCLEOTIDE SEQUENCE [LARGE SCALE GENOMIC DNA]</scope>
    <source>
        <strain evidence="11">2SM5</strain>
    </source>
</reference>
<protein>
    <submittedName>
        <fullName evidence="10">Membrane fusion protein, multidrug efflux system</fullName>
    </submittedName>
</protein>
<dbReference type="InterPro" id="IPR058625">
    <property type="entry name" value="MdtA-like_BSH"/>
</dbReference>
<feature type="coiled-coil region" evidence="4">
    <location>
        <begin position="107"/>
        <end position="134"/>
    </location>
</feature>
<dbReference type="Proteomes" id="UP000243426">
    <property type="component" value="Chromosome I"/>
</dbReference>
<dbReference type="Gene3D" id="2.40.50.100">
    <property type="match status" value="1"/>
</dbReference>
<feature type="domain" description="Multidrug resistance protein MdtA-like beta-barrel" evidence="8">
    <location>
        <begin position="225"/>
        <end position="290"/>
    </location>
</feature>
<dbReference type="Pfam" id="PF25967">
    <property type="entry name" value="RND-MFP_C"/>
    <property type="match status" value="1"/>
</dbReference>
<evidence type="ECO:0000259" key="7">
    <source>
        <dbReference type="Pfam" id="PF25917"/>
    </source>
</evidence>
<dbReference type="GO" id="GO:0022857">
    <property type="term" value="F:transmembrane transporter activity"/>
    <property type="evidence" value="ECO:0007669"/>
    <property type="project" value="InterPro"/>
</dbReference>
<dbReference type="GO" id="GO:0030313">
    <property type="term" value="C:cell envelope"/>
    <property type="evidence" value="ECO:0007669"/>
    <property type="project" value="UniProtKB-SubCell"/>
</dbReference>
<dbReference type="Pfam" id="PF25944">
    <property type="entry name" value="Beta-barrel_RND"/>
    <property type="match status" value="1"/>
</dbReference>
<dbReference type="RefSeq" id="WP_090271652.1">
    <property type="nucleotide sequence ID" value="NZ_LT629748.1"/>
</dbReference>
<feature type="domain" description="Multidrug resistance protein MdtA-like C-terminal permuted SH3" evidence="9">
    <location>
        <begin position="301"/>
        <end position="356"/>
    </location>
</feature>
<evidence type="ECO:0000313" key="11">
    <source>
        <dbReference type="Proteomes" id="UP000243426"/>
    </source>
</evidence>
<dbReference type="AlphaFoldDB" id="A0A1H1LFB2"/>
<name>A0A1H1LFB2_9GAMM</name>
<dbReference type="InterPro" id="IPR006143">
    <property type="entry name" value="RND_pump_MFP"/>
</dbReference>
<dbReference type="PANTHER" id="PTHR30158:SF26">
    <property type="entry name" value="RESISTANCE-NODULATION-CELL DIVISION (RND) MULTIDRUG EFFLUX MEMBRANE FUSION PROTEIN MEXE"/>
    <property type="match status" value="1"/>
</dbReference>
<dbReference type="InterPro" id="IPR058626">
    <property type="entry name" value="MdtA-like_b-barrel"/>
</dbReference>
<dbReference type="Pfam" id="PF25917">
    <property type="entry name" value="BSH_RND"/>
    <property type="match status" value="1"/>
</dbReference>
<sequence length="384" mass="41851">MHAFNFNQARSALLGALLLPVLAGCDARGQNQDNPTPPPPEVEVAEVKAEPVTLWGAFSGRVEAPQTVELRPRVSGYIDQVNFEEGKLVNAGDVLFVIDPRPYKARVQLAEAELTRMRSQLALASSEAARAEQLWERRAISREEFEQRNAARTMAQAAVNAAAAALQSTKLDLEYTQVTAPVSGRIGRAEATLGNLATADATLLATLVSVDPLYVYFESDQQTVQDNPHGEAVPVRIGLSGRQDFPYQGQLDFVDNQYNARTGTLQYRAQVANPDGRLRPGQFARVEMPVAAASAALLVDRKAVLTDQDRRYLYVLADNNRVERRIVETGRRVDGMLVITEGLAAGERVVVNGLQKIGFPGIEVAPQLVDMRRTPAPMVVATAP</sequence>
<dbReference type="PANTHER" id="PTHR30158">
    <property type="entry name" value="ACRA/E-RELATED COMPONENT OF DRUG EFFLUX TRANSPORTER"/>
    <property type="match status" value="1"/>
</dbReference>
<dbReference type="Gene3D" id="2.40.420.20">
    <property type="match status" value="1"/>
</dbReference>
<evidence type="ECO:0000256" key="3">
    <source>
        <dbReference type="ARBA" id="ARBA00023054"/>
    </source>
</evidence>
<dbReference type="InterPro" id="IPR058624">
    <property type="entry name" value="MdtA-like_HH"/>
</dbReference>
<keyword evidence="11" id="KW-1185">Reference proteome</keyword>
<dbReference type="OrthoDB" id="9816569at2"/>
<dbReference type="Gene3D" id="1.10.287.470">
    <property type="entry name" value="Helix hairpin bin"/>
    <property type="match status" value="1"/>
</dbReference>
<evidence type="ECO:0000259" key="8">
    <source>
        <dbReference type="Pfam" id="PF25944"/>
    </source>
</evidence>
<proteinExistence type="inferred from homology"/>
<evidence type="ECO:0000256" key="5">
    <source>
        <dbReference type="SAM" id="SignalP"/>
    </source>
</evidence>
<accession>A0A1H1LFB2</accession>
<dbReference type="EMBL" id="LT629748">
    <property type="protein sequence ID" value="SDR73274.1"/>
    <property type="molecule type" value="Genomic_DNA"/>
</dbReference>
<evidence type="ECO:0000256" key="1">
    <source>
        <dbReference type="ARBA" id="ARBA00004519"/>
    </source>
</evidence>
<evidence type="ECO:0000259" key="6">
    <source>
        <dbReference type="Pfam" id="PF25876"/>
    </source>
</evidence>
<gene>
    <name evidence="10" type="ORF">SAMN05216198_0235</name>
</gene>
<dbReference type="SUPFAM" id="SSF111369">
    <property type="entry name" value="HlyD-like secretion proteins"/>
    <property type="match status" value="1"/>
</dbReference>
<keyword evidence="3 4" id="KW-0175">Coiled coil</keyword>
<evidence type="ECO:0000259" key="9">
    <source>
        <dbReference type="Pfam" id="PF25967"/>
    </source>
</evidence>
<comment type="subcellular location">
    <subcellularLocation>
        <location evidence="1">Cell inner membrane</location>
        <topology evidence="1">Lipid-anchor</topology>
    </subcellularLocation>
</comment>
<evidence type="ECO:0000256" key="4">
    <source>
        <dbReference type="SAM" id="Coils"/>
    </source>
</evidence>
<evidence type="ECO:0000256" key="2">
    <source>
        <dbReference type="ARBA" id="ARBA00009477"/>
    </source>
</evidence>
<organism evidence="10 11">
    <name type="scientific">Halopseudomonas litoralis</name>
    <dbReference type="NCBI Taxonomy" id="797277"/>
    <lineage>
        <taxon>Bacteria</taxon>
        <taxon>Pseudomonadati</taxon>
        <taxon>Pseudomonadota</taxon>
        <taxon>Gammaproteobacteria</taxon>
        <taxon>Pseudomonadales</taxon>
        <taxon>Pseudomonadaceae</taxon>
        <taxon>Halopseudomonas</taxon>
    </lineage>
</organism>
<dbReference type="Pfam" id="PF25876">
    <property type="entry name" value="HH_MFP_RND"/>
    <property type="match status" value="1"/>
</dbReference>
<evidence type="ECO:0000313" key="10">
    <source>
        <dbReference type="EMBL" id="SDR73274.1"/>
    </source>
</evidence>
<feature type="domain" description="Multidrug resistance protein MdtA-like barrel-sandwich hybrid" evidence="7">
    <location>
        <begin position="67"/>
        <end position="204"/>
    </location>
</feature>
<comment type="similarity">
    <text evidence="2">Belongs to the membrane fusion protein (MFP) (TC 8.A.1) family.</text>
</comment>
<dbReference type="STRING" id="797277.SAMN05216198_0235"/>
<dbReference type="NCBIfam" id="TIGR01730">
    <property type="entry name" value="RND_mfp"/>
    <property type="match status" value="1"/>
</dbReference>
<dbReference type="GO" id="GO:0005886">
    <property type="term" value="C:plasma membrane"/>
    <property type="evidence" value="ECO:0007669"/>
    <property type="project" value="TreeGrafter"/>
</dbReference>
<dbReference type="Gene3D" id="2.40.30.170">
    <property type="match status" value="1"/>
</dbReference>